<evidence type="ECO:0000313" key="1">
    <source>
        <dbReference type="EMBL" id="KAL3842310.1"/>
    </source>
</evidence>
<protein>
    <submittedName>
        <fullName evidence="1">Uncharacterized protein</fullName>
    </submittedName>
</protein>
<evidence type="ECO:0000313" key="2">
    <source>
        <dbReference type="Proteomes" id="UP001634394"/>
    </source>
</evidence>
<reference evidence="1 2" key="1">
    <citation type="submission" date="2024-11" db="EMBL/GenBank/DDBJ databases">
        <title>Chromosome-level genome assembly of the freshwater bivalve Anodonta woodiana.</title>
        <authorList>
            <person name="Chen X."/>
        </authorList>
    </citation>
    <scope>NUCLEOTIDE SEQUENCE [LARGE SCALE GENOMIC DNA]</scope>
    <source>
        <strain evidence="1">MN2024</strain>
        <tissue evidence="1">Gills</tissue>
    </source>
</reference>
<dbReference type="EMBL" id="JBJQND010000017">
    <property type="protein sequence ID" value="KAL3842310.1"/>
    <property type="molecule type" value="Genomic_DNA"/>
</dbReference>
<name>A0ABD3TZU0_SINWO</name>
<organism evidence="1 2">
    <name type="scientific">Sinanodonta woodiana</name>
    <name type="common">Chinese pond mussel</name>
    <name type="synonym">Anodonta woodiana</name>
    <dbReference type="NCBI Taxonomy" id="1069815"/>
    <lineage>
        <taxon>Eukaryota</taxon>
        <taxon>Metazoa</taxon>
        <taxon>Spiralia</taxon>
        <taxon>Lophotrochozoa</taxon>
        <taxon>Mollusca</taxon>
        <taxon>Bivalvia</taxon>
        <taxon>Autobranchia</taxon>
        <taxon>Heteroconchia</taxon>
        <taxon>Palaeoheterodonta</taxon>
        <taxon>Unionida</taxon>
        <taxon>Unionoidea</taxon>
        <taxon>Unionidae</taxon>
        <taxon>Unioninae</taxon>
        <taxon>Sinanodonta</taxon>
    </lineage>
</organism>
<proteinExistence type="predicted"/>
<comment type="caution">
    <text evidence="1">The sequence shown here is derived from an EMBL/GenBank/DDBJ whole genome shotgun (WGS) entry which is preliminary data.</text>
</comment>
<accession>A0ABD3TZU0</accession>
<keyword evidence="2" id="KW-1185">Reference proteome</keyword>
<dbReference type="AlphaFoldDB" id="A0ABD3TZU0"/>
<dbReference type="Proteomes" id="UP001634394">
    <property type="component" value="Unassembled WGS sequence"/>
</dbReference>
<sequence length="594" mass="68352">MTRPGIEPTTSRFRGGRNIYTCRHETLNEAANFFVEKLSLNCSKWPWSRVMDTRALEIDHLIVFQHGQLYSDSVYEDISRAKEDLLHAKRMVIVSVCSDESITDHSEACKTERVYCKDKIFLFEFHVLPLTWEAHRCTANNLTKLHTVWLRLKTPGAKRKFHINPERVRCICAEEGLNDVRAALFKSLGQNLKCGSWHNVIVGKYGNDTYRLILRFGTMPSAEQRKVIEKRLPEAQYTILISACVKGDLHRIPAYMDSIKNTSTDPISQRPIVKEKTSISASEESYVPELKTLNDRSKKTLGIETSQASTRGSNQDVVATVRNPLTRPHRTSDGKEEHIETCKHPSIRVDHEWFTYFEIHVLRGFQNDIIIPLCKTNIATIQALHGIFGVTLVQRNFFMRADNVRSVCYNDSLKGTLSLLCRELHVQEKRRTWLTTVGRRGRDWNLLILLPGQIPRSDEMSRLEKRVANARLTVFIFVCEKSGNLIRKDLERSTDILSLEQQLNSAFKDHEDICDESLIIYEKEQFIYFELHVIDGIDTLPDCNTNHRVLAKLKEIFISPIQSVQNVHEENKTNSLENKYVDSVVNPSETNIVV</sequence>
<gene>
    <name evidence="1" type="ORF">ACJMK2_020340</name>
</gene>